<gene>
    <name evidence="2" type="ORF">SEMRO_892_G216900.1</name>
</gene>
<evidence type="ECO:0000313" key="3">
    <source>
        <dbReference type="Proteomes" id="UP001153069"/>
    </source>
</evidence>
<feature type="compositionally biased region" description="Polar residues" evidence="1">
    <location>
        <begin position="90"/>
        <end position="113"/>
    </location>
</feature>
<feature type="compositionally biased region" description="Polar residues" evidence="1">
    <location>
        <begin position="174"/>
        <end position="199"/>
    </location>
</feature>
<feature type="compositionally biased region" description="Polar residues" evidence="1">
    <location>
        <begin position="57"/>
        <end position="69"/>
    </location>
</feature>
<sequence length="262" mass="27896">MINLFGSAAKSVHTWASRSRRPSSSSAPPAEQTQLPLPPLPPRRRTASPIIVEDASTDGSSLNDTNDTTIPPLITKAGYSSSDDSDDDTQGNVGSTTDPLQQVTPPRRVTQSPFRPADPTSLPYYQPPTPISHLSSGVPSAIRAQVDNVMAALDGHSHLHSRTSHRSTPFLAEWNSQPSTGSSLSDSFQTGVEGSSTGPSLHFSKATSSSRARTRTSFGDGFDSIPMVSDHVFETTSGPVLIIHEIPPCGYSSQFLTTIINN</sequence>
<feature type="region of interest" description="Disordered" evidence="1">
    <location>
        <begin position="172"/>
        <end position="215"/>
    </location>
</feature>
<comment type="caution">
    <text evidence="2">The sequence shown here is derived from an EMBL/GenBank/DDBJ whole genome shotgun (WGS) entry which is preliminary data.</text>
</comment>
<accession>A0A9N8EBR2</accession>
<evidence type="ECO:0000313" key="2">
    <source>
        <dbReference type="EMBL" id="CAB9517923.1"/>
    </source>
</evidence>
<dbReference type="Proteomes" id="UP001153069">
    <property type="component" value="Unassembled WGS sequence"/>
</dbReference>
<protein>
    <submittedName>
        <fullName evidence="2">Uncharacterized protein</fullName>
    </submittedName>
</protein>
<dbReference type="EMBL" id="CAICTM010000890">
    <property type="protein sequence ID" value="CAB9517923.1"/>
    <property type="molecule type" value="Genomic_DNA"/>
</dbReference>
<dbReference type="AlphaFoldDB" id="A0A9N8EBR2"/>
<keyword evidence="3" id="KW-1185">Reference proteome</keyword>
<feature type="compositionally biased region" description="Low complexity" evidence="1">
    <location>
        <begin position="206"/>
        <end position="215"/>
    </location>
</feature>
<name>A0A9N8EBR2_9STRA</name>
<proteinExistence type="predicted"/>
<feature type="region of interest" description="Disordered" evidence="1">
    <location>
        <begin position="1"/>
        <end position="126"/>
    </location>
</feature>
<organism evidence="2 3">
    <name type="scientific">Seminavis robusta</name>
    <dbReference type="NCBI Taxonomy" id="568900"/>
    <lineage>
        <taxon>Eukaryota</taxon>
        <taxon>Sar</taxon>
        <taxon>Stramenopiles</taxon>
        <taxon>Ochrophyta</taxon>
        <taxon>Bacillariophyta</taxon>
        <taxon>Bacillariophyceae</taxon>
        <taxon>Bacillariophycidae</taxon>
        <taxon>Naviculales</taxon>
        <taxon>Naviculaceae</taxon>
        <taxon>Seminavis</taxon>
    </lineage>
</organism>
<reference evidence="2" key="1">
    <citation type="submission" date="2020-06" db="EMBL/GenBank/DDBJ databases">
        <authorList>
            <consortium name="Plant Systems Biology data submission"/>
        </authorList>
    </citation>
    <scope>NUCLEOTIDE SEQUENCE</scope>
    <source>
        <strain evidence="2">D6</strain>
    </source>
</reference>
<evidence type="ECO:0000256" key="1">
    <source>
        <dbReference type="SAM" id="MobiDB-lite"/>
    </source>
</evidence>